<evidence type="ECO:0000313" key="4">
    <source>
        <dbReference type="Proteomes" id="UP000004754"/>
    </source>
</evidence>
<dbReference type="Proteomes" id="UP000004754">
    <property type="component" value="Unassembled WGS sequence"/>
</dbReference>
<dbReference type="InterPro" id="IPR036812">
    <property type="entry name" value="NAD(P)_OxRdtase_dom_sf"/>
</dbReference>
<dbReference type="eggNOG" id="COG0667">
    <property type="taxonomic scope" value="Bacteria"/>
</dbReference>
<accession>E6MIJ2</accession>
<dbReference type="GO" id="GO:0005737">
    <property type="term" value="C:cytoplasm"/>
    <property type="evidence" value="ECO:0007669"/>
    <property type="project" value="TreeGrafter"/>
</dbReference>
<dbReference type="Gene3D" id="3.20.20.100">
    <property type="entry name" value="NADP-dependent oxidoreductase domain"/>
    <property type="match status" value="1"/>
</dbReference>
<name>E6MIJ2_9FIRM</name>
<gene>
    <name evidence="3" type="ORF">HMP0721_1827</name>
</gene>
<dbReference type="SUPFAM" id="SSF51430">
    <property type="entry name" value="NAD(P)-linked oxidoreductase"/>
    <property type="match status" value="1"/>
</dbReference>
<dbReference type="InterPro" id="IPR023210">
    <property type="entry name" value="NADP_OxRdtase_dom"/>
</dbReference>
<feature type="domain" description="NADP-dependent oxidoreductase" evidence="2">
    <location>
        <begin position="4"/>
        <end position="248"/>
    </location>
</feature>
<dbReference type="GO" id="GO:0016491">
    <property type="term" value="F:oxidoreductase activity"/>
    <property type="evidence" value="ECO:0007669"/>
    <property type="project" value="UniProtKB-KW"/>
</dbReference>
<dbReference type="PANTHER" id="PTHR43625:SF40">
    <property type="entry name" value="ALDO-KETO REDUCTASE YAKC [NADP(+)]"/>
    <property type="match status" value="1"/>
</dbReference>
<dbReference type="PRINTS" id="PR00069">
    <property type="entry name" value="ALDKETRDTASE"/>
</dbReference>
<dbReference type="PANTHER" id="PTHR43625">
    <property type="entry name" value="AFLATOXIN B1 ALDEHYDE REDUCTASE"/>
    <property type="match status" value="1"/>
</dbReference>
<sequence>MYMVDGHNEELLGRALKDRREKAVIATKFGFEANYQGINGRPEYVKEAIDRSLTRLGVDYVDLYYLHRVDPNVPIEEIVGAMSELVKEGKVRAIGLSEATPEQIRRAHAVHPISAVQSEYSLFSRDAEAEVLPTVNALGITFVAYCPLGRGFLSGAIRKYEDFAEDDFRRKISRFQPENFDKNLELVDRITEMANEKNCTPSQLAIAWTMANGALPIPGTKRISYLEQNAASVDVTLTAEDLFRIEEIMPKGSVIGGRSICFKK</sequence>
<comment type="caution">
    <text evidence="3">The sequence shown here is derived from an EMBL/GenBank/DDBJ whole genome shotgun (WGS) entry which is preliminary data.</text>
</comment>
<keyword evidence="4" id="KW-1185">Reference proteome</keyword>
<dbReference type="EMBL" id="AEQN01000023">
    <property type="protein sequence ID" value="EFV01088.1"/>
    <property type="molecule type" value="Genomic_DNA"/>
</dbReference>
<protein>
    <submittedName>
        <fullName evidence="3">Oxidoreductase, aldo/keto reductase family protein</fullName>
    </submittedName>
</protein>
<dbReference type="HOGENOM" id="CLU_023205_2_1_9"/>
<dbReference type="AlphaFoldDB" id="E6MIJ2"/>
<reference evidence="3 4" key="1">
    <citation type="submission" date="2010-12" db="EMBL/GenBank/DDBJ databases">
        <authorList>
            <person name="Muzny D."/>
            <person name="Qin X."/>
            <person name="Deng J."/>
            <person name="Jiang H."/>
            <person name="Liu Y."/>
            <person name="Qu J."/>
            <person name="Song X.-Z."/>
            <person name="Zhang L."/>
            <person name="Thornton R."/>
            <person name="Coyle M."/>
            <person name="Francisco L."/>
            <person name="Jackson L."/>
            <person name="Javaid M."/>
            <person name="Korchina V."/>
            <person name="Kovar C."/>
            <person name="Mata R."/>
            <person name="Mathew T."/>
            <person name="Ngo R."/>
            <person name="Nguyen L."/>
            <person name="Nguyen N."/>
            <person name="Okwuonu G."/>
            <person name="Ongeri F."/>
            <person name="Pham C."/>
            <person name="Simmons D."/>
            <person name="Wilczek-Boney K."/>
            <person name="Hale W."/>
            <person name="Jakkamsetti A."/>
            <person name="Pham P."/>
            <person name="Ruth R."/>
            <person name="San Lucas F."/>
            <person name="Warren J."/>
            <person name="Zhang J."/>
            <person name="Zhao Z."/>
            <person name="Zhou C."/>
            <person name="Zhu D."/>
            <person name="Lee S."/>
            <person name="Bess C."/>
            <person name="Blankenburg K."/>
            <person name="Forbes L."/>
            <person name="Fu Q."/>
            <person name="Gubbala S."/>
            <person name="Hirani K."/>
            <person name="Jayaseelan J.C."/>
            <person name="Lara F."/>
            <person name="Munidasa M."/>
            <person name="Palculict T."/>
            <person name="Patil S."/>
            <person name="Pu L.-L."/>
            <person name="Saada N."/>
            <person name="Tang L."/>
            <person name="Weissenberger G."/>
            <person name="Zhu Y."/>
            <person name="Hemphill L."/>
            <person name="Shang Y."/>
            <person name="Youmans B."/>
            <person name="Ayvaz T."/>
            <person name="Ross M."/>
            <person name="Santibanez J."/>
            <person name="Aqrawi P."/>
            <person name="Gross S."/>
            <person name="Joshi V."/>
            <person name="Fowler G."/>
            <person name="Nazareth L."/>
            <person name="Reid J."/>
            <person name="Worley K."/>
            <person name="Petrosino J."/>
            <person name="Highlander S."/>
            <person name="Gibbs R."/>
        </authorList>
    </citation>
    <scope>NUCLEOTIDE SEQUENCE [LARGE SCALE GENOMIC DNA]</scope>
    <source>
        <strain evidence="3 4">ATCC 23263</strain>
    </source>
</reference>
<keyword evidence="1" id="KW-0560">Oxidoreductase</keyword>
<organism evidence="3 4">
    <name type="scientific">Pseudoramibacter alactolyticus ATCC 23263</name>
    <dbReference type="NCBI Taxonomy" id="887929"/>
    <lineage>
        <taxon>Bacteria</taxon>
        <taxon>Bacillati</taxon>
        <taxon>Bacillota</taxon>
        <taxon>Clostridia</taxon>
        <taxon>Eubacteriales</taxon>
        <taxon>Eubacteriaceae</taxon>
        <taxon>Pseudoramibacter</taxon>
    </lineage>
</organism>
<dbReference type="InterPro" id="IPR020471">
    <property type="entry name" value="AKR"/>
</dbReference>
<dbReference type="STRING" id="887929.HMP0721_1827"/>
<evidence type="ECO:0000313" key="3">
    <source>
        <dbReference type="EMBL" id="EFV01088.1"/>
    </source>
</evidence>
<evidence type="ECO:0000256" key="1">
    <source>
        <dbReference type="ARBA" id="ARBA00023002"/>
    </source>
</evidence>
<evidence type="ECO:0000259" key="2">
    <source>
        <dbReference type="Pfam" id="PF00248"/>
    </source>
</evidence>
<dbReference type="Pfam" id="PF00248">
    <property type="entry name" value="Aldo_ket_red"/>
    <property type="match status" value="1"/>
</dbReference>
<dbReference type="InterPro" id="IPR050791">
    <property type="entry name" value="Aldo-Keto_reductase"/>
</dbReference>
<proteinExistence type="predicted"/>